<accession>B3T6T0</accession>
<dbReference type="Pfam" id="PF05494">
    <property type="entry name" value="MlaC"/>
    <property type="match status" value="1"/>
</dbReference>
<organism evidence="1">
    <name type="scientific">uncultured marine microorganism HF4000_APKG2M17</name>
    <dbReference type="NCBI Taxonomy" id="455548"/>
    <lineage>
        <taxon>unclassified sequences</taxon>
        <taxon>environmental samples</taxon>
    </lineage>
</organism>
<dbReference type="Gene3D" id="3.10.450.710">
    <property type="entry name" value="Tgt2/MlaC"/>
    <property type="match status" value="1"/>
</dbReference>
<reference evidence="1" key="1">
    <citation type="journal article" date="2008" name="ISME J.">
        <title>Genomic patterns of recombination, clonal divergence and environment in marine microbial populations.</title>
        <authorList>
            <person name="Konstantinidis K.T."/>
            <person name="Delong E.F."/>
        </authorList>
    </citation>
    <scope>NUCLEOTIDE SEQUENCE</scope>
</reference>
<dbReference type="EMBL" id="EU016626">
    <property type="protein sequence ID" value="ABZ08289.1"/>
    <property type="molecule type" value="Genomic_DNA"/>
</dbReference>
<dbReference type="InterPro" id="IPR042245">
    <property type="entry name" value="Tgt2/MlaC_sf"/>
</dbReference>
<dbReference type="InterPro" id="IPR008869">
    <property type="entry name" value="MlaC/ttg2D"/>
</dbReference>
<sequence>MVYLNIYRRLVLLTLLTVALSLQFAHAQQSEADILAVMEERQDKIKMHLPSSGEASEDQKSQLRLAVNDMIDFGAMGRAALGRHWADLSQDEQDNFVRVFSDIVRHQSLADLDVYRAAVTYDDIEVTGASARVITTTTYKDVPTKVEYLLVYSQEKWLTTDVILDGVGTVEGYSRSFQSVIRKRGFDSLMNSLNKRLERTRGG</sequence>
<gene>
    <name evidence="1" type="ORF">ALOHA_HF4000APKG2M17ctg1g11</name>
</gene>
<protein>
    <submittedName>
        <fullName evidence="1">Putative Toluene tolerance, Ttg2</fullName>
    </submittedName>
</protein>
<name>B3T6T0_9ZZZZ</name>
<proteinExistence type="predicted"/>
<dbReference type="PANTHER" id="PTHR36573:SF1">
    <property type="entry name" value="INTERMEMBRANE PHOSPHOLIPID TRANSPORT SYSTEM BINDING PROTEIN MLAC"/>
    <property type="match status" value="1"/>
</dbReference>
<dbReference type="AlphaFoldDB" id="B3T6T0"/>
<evidence type="ECO:0000313" key="1">
    <source>
        <dbReference type="EMBL" id="ABZ08289.1"/>
    </source>
</evidence>
<dbReference type="PANTHER" id="PTHR36573">
    <property type="entry name" value="INTERMEMBRANE PHOSPHOLIPID TRANSPORT SYSTEM BINDING PROTEIN MLAC"/>
    <property type="match status" value="1"/>
</dbReference>